<evidence type="ECO:0000256" key="2">
    <source>
        <dbReference type="SAM" id="Phobius"/>
    </source>
</evidence>
<feature type="compositionally biased region" description="Basic residues" evidence="1">
    <location>
        <begin position="1"/>
        <end position="12"/>
    </location>
</feature>
<evidence type="ECO:0000313" key="5">
    <source>
        <dbReference type="Proteomes" id="UP000567795"/>
    </source>
</evidence>
<proteinExistence type="predicted"/>
<dbReference type="AlphaFoldDB" id="A0A853A5I3"/>
<name>A0A853A5I3_9ACTN</name>
<dbReference type="EMBL" id="JACBZD010000002">
    <property type="protein sequence ID" value="NYI08114.1"/>
    <property type="molecule type" value="Genomic_DNA"/>
</dbReference>
<evidence type="ECO:0000256" key="1">
    <source>
        <dbReference type="SAM" id="MobiDB-lite"/>
    </source>
</evidence>
<evidence type="ECO:0000313" key="4">
    <source>
        <dbReference type="EMBL" id="NYI08114.1"/>
    </source>
</evidence>
<feature type="transmembrane region" description="Helical" evidence="2">
    <location>
        <begin position="40"/>
        <end position="62"/>
    </location>
</feature>
<dbReference type="SUPFAM" id="SSF55486">
    <property type="entry name" value="Metalloproteases ('zincins'), catalytic domain"/>
    <property type="match status" value="1"/>
</dbReference>
<dbReference type="InterPro" id="IPR024079">
    <property type="entry name" value="MetalloPept_cat_dom_sf"/>
</dbReference>
<dbReference type="InterPro" id="IPR022603">
    <property type="entry name" value="DUF3152"/>
</dbReference>
<dbReference type="Gene3D" id="3.40.390.10">
    <property type="entry name" value="Collagenase (Catalytic Domain)"/>
    <property type="match status" value="1"/>
</dbReference>
<keyword evidence="2" id="KW-1133">Transmembrane helix</keyword>
<feature type="region of interest" description="Disordered" evidence="1">
    <location>
        <begin position="1"/>
        <end position="40"/>
    </location>
</feature>
<organism evidence="4 5">
    <name type="scientific">Allostreptomyces psammosilenae</name>
    <dbReference type="NCBI Taxonomy" id="1892865"/>
    <lineage>
        <taxon>Bacteria</taxon>
        <taxon>Bacillati</taxon>
        <taxon>Actinomycetota</taxon>
        <taxon>Actinomycetes</taxon>
        <taxon>Kitasatosporales</taxon>
        <taxon>Streptomycetaceae</taxon>
        <taxon>Allostreptomyces</taxon>
    </lineage>
</organism>
<sequence length="331" mass="34897">MGRHSAGPHRPPRVVVETPAGATATGRGARRRARRRRAGGSLAAAVVTVLALSVAAEAGGLLPQDALPEGARPASAAGPQAEDGADRPAGEVAGDPQDAGEAGGEAGRPQGKDDAGAEPAEPAEPAVPERMPYAEWVASTVPDVARDLHLSGRFVTVPGHQAASGPGEVLRYRVQIEEGLPFDAEYVGRLVHETLTDPRGWQHEGELAFERVDTDDADFTVTIASSGTTDEWCARAGLDTSVDVVSCDAYGTERVMLNAWRWALGSPTFGDDIAGYRRMLINHEVGHRIGLDHEYCTVDGALAPVMMQQTKTLTSDGLTCLPNSWPFPDQG</sequence>
<dbReference type="RefSeq" id="WP_312892858.1">
    <property type="nucleotide sequence ID" value="NZ_JACBZD010000002.1"/>
</dbReference>
<feature type="compositionally biased region" description="Low complexity" evidence="1">
    <location>
        <begin position="117"/>
        <end position="129"/>
    </location>
</feature>
<comment type="caution">
    <text evidence="4">The sequence shown here is derived from an EMBL/GenBank/DDBJ whole genome shotgun (WGS) entry which is preliminary data.</text>
</comment>
<dbReference type="GO" id="GO:0008237">
    <property type="term" value="F:metallopeptidase activity"/>
    <property type="evidence" value="ECO:0007669"/>
    <property type="project" value="InterPro"/>
</dbReference>
<gene>
    <name evidence="4" type="ORF">FHU37_005143</name>
</gene>
<accession>A0A853A5I3</accession>
<keyword evidence="5" id="KW-1185">Reference proteome</keyword>
<evidence type="ECO:0000259" key="3">
    <source>
        <dbReference type="Pfam" id="PF11350"/>
    </source>
</evidence>
<feature type="domain" description="DUF3152" evidence="3">
    <location>
        <begin position="151"/>
        <end position="328"/>
    </location>
</feature>
<feature type="compositionally biased region" description="Basic residues" evidence="1">
    <location>
        <begin position="28"/>
        <end position="38"/>
    </location>
</feature>
<keyword evidence="2" id="KW-0812">Transmembrane</keyword>
<protein>
    <recommendedName>
        <fullName evidence="3">DUF3152 domain-containing protein</fullName>
    </recommendedName>
</protein>
<reference evidence="4 5" key="1">
    <citation type="submission" date="2020-07" db="EMBL/GenBank/DDBJ databases">
        <title>Sequencing the genomes of 1000 actinobacteria strains.</title>
        <authorList>
            <person name="Klenk H.-P."/>
        </authorList>
    </citation>
    <scope>NUCLEOTIDE SEQUENCE [LARGE SCALE GENOMIC DNA]</scope>
    <source>
        <strain evidence="4 5">DSM 42178</strain>
    </source>
</reference>
<dbReference type="Pfam" id="PF11350">
    <property type="entry name" value="DUF3152"/>
    <property type="match status" value="1"/>
</dbReference>
<keyword evidence="2" id="KW-0472">Membrane</keyword>
<dbReference type="Proteomes" id="UP000567795">
    <property type="component" value="Unassembled WGS sequence"/>
</dbReference>
<feature type="region of interest" description="Disordered" evidence="1">
    <location>
        <begin position="66"/>
        <end position="131"/>
    </location>
</feature>